<evidence type="ECO:0000313" key="2">
    <source>
        <dbReference type="Proteomes" id="UP000003477"/>
    </source>
</evidence>
<organism evidence="1 2">
    <name type="scientific">Crocosphaera watsonii WH 0003</name>
    <dbReference type="NCBI Taxonomy" id="423471"/>
    <lineage>
        <taxon>Bacteria</taxon>
        <taxon>Bacillati</taxon>
        <taxon>Cyanobacteriota</taxon>
        <taxon>Cyanophyceae</taxon>
        <taxon>Oscillatoriophycideae</taxon>
        <taxon>Chroococcales</taxon>
        <taxon>Aphanothecaceae</taxon>
        <taxon>Crocosphaera</taxon>
    </lineage>
</organism>
<proteinExistence type="predicted"/>
<protein>
    <submittedName>
        <fullName evidence="1">Uncharacterized protein</fullName>
    </submittedName>
</protein>
<dbReference type="EMBL" id="AESD01001125">
    <property type="protein sequence ID" value="EHJ09223.1"/>
    <property type="molecule type" value="Genomic_DNA"/>
</dbReference>
<evidence type="ECO:0000313" key="1">
    <source>
        <dbReference type="EMBL" id="EHJ09223.1"/>
    </source>
</evidence>
<sequence>MMSSDFSIPTETLIITVSASFQLGNYQIEVLEYLGYFTPNVHSFKVNFKSLSERSRA</sequence>
<name>G5JF13_CROWT</name>
<dbReference type="AlphaFoldDB" id="G5JF13"/>
<dbReference type="Proteomes" id="UP000003477">
    <property type="component" value="Unassembled WGS sequence"/>
</dbReference>
<reference evidence="1 2" key="1">
    <citation type="journal article" date="2011" name="Front. Microbiol.">
        <title>Two Strains of Crocosphaera watsonii with Highly Conserved Genomes are Distinguished by Strain-Specific Features.</title>
        <authorList>
            <person name="Bench S.R."/>
            <person name="Ilikchyan I.N."/>
            <person name="Tripp H.J."/>
            <person name="Zehr J.P."/>
        </authorList>
    </citation>
    <scope>NUCLEOTIDE SEQUENCE [LARGE SCALE GENOMIC DNA]</scope>
    <source>
        <strain evidence="1 2">WH 0003</strain>
    </source>
</reference>
<comment type="caution">
    <text evidence="1">The sequence shown here is derived from an EMBL/GenBank/DDBJ whole genome shotgun (WGS) entry which is preliminary data.</text>
</comment>
<dbReference type="PATRIC" id="fig|423471.3.peg.5612"/>
<gene>
    <name evidence="1" type="ORF">CWATWH0003_B350</name>
</gene>
<accession>G5JF13</accession>